<proteinExistence type="predicted"/>
<evidence type="ECO:0000259" key="1">
    <source>
        <dbReference type="Pfam" id="PF24720"/>
    </source>
</evidence>
<evidence type="ECO:0000313" key="2">
    <source>
        <dbReference type="EMBL" id="SCW90494.1"/>
    </source>
</evidence>
<reference evidence="2 3" key="1">
    <citation type="submission" date="2016-10" db="EMBL/GenBank/DDBJ databases">
        <authorList>
            <person name="Varghese N."/>
            <person name="Submissions S."/>
        </authorList>
    </citation>
    <scope>NUCLEOTIDE SEQUENCE [LARGE SCALE GENOMIC DNA]</scope>
    <source>
        <strain evidence="2 3">DSM 17833</strain>
    </source>
</reference>
<gene>
    <name evidence="2" type="ORF">SAMN05216370_0150</name>
</gene>
<dbReference type="RefSeq" id="WP_090256303.1">
    <property type="nucleotide sequence ID" value="NZ_FMTL01000015.1"/>
</dbReference>
<name>A0AB37ZE54_9PSED</name>
<evidence type="ECO:0000313" key="3">
    <source>
        <dbReference type="Proteomes" id="UP000242418"/>
    </source>
</evidence>
<feature type="domain" description="DUF7673" evidence="1">
    <location>
        <begin position="11"/>
        <end position="94"/>
    </location>
</feature>
<dbReference type="Pfam" id="PF24720">
    <property type="entry name" value="DUF7673"/>
    <property type="match status" value="1"/>
</dbReference>
<protein>
    <recommendedName>
        <fullName evidence="1">DUF7673 domain-containing protein</fullName>
    </recommendedName>
</protein>
<organism evidence="2 3">
    <name type="scientific">Pseudomonas peli</name>
    <dbReference type="NCBI Taxonomy" id="592361"/>
    <lineage>
        <taxon>Bacteria</taxon>
        <taxon>Pseudomonadati</taxon>
        <taxon>Pseudomonadota</taxon>
        <taxon>Gammaproteobacteria</taxon>
        <taxon>Pseudomonadales</taxon>
        <taxon>Pseudomonadaceae</taxon>
        <taxon>Pseudomonas</taxon>
    </lineage>
</organism>
<comment type="caution">
    <text evidence="2">The sequence shown here is derived from an EMBL/GenBank/DDBJ whole genome shotgun (WGS) entry which is preliminary data.</text>
</comment>
<keyword evidence="3" id="KW-1185">Reference proteome</keyword>
<dbReference type="AlphaFoldDB" id="A0AB37ZE54"/>
<accession>A0AB37ZE54</accession>
<sequence length="102" mass="11141">MTDYVVTKTQREALQRLIKIAQGDTGQARRVADFLLAWWNAGECGGFDITTAWGVDTSIAADMVEVFGLAVARNAYPDEYGFGPDFERIVAAWRPALLKGGA</sequence>
<dbReference type="EMBL" id="FMTL01000015">
    <property type="protein sequence ID" value="SCW90494.1"/>
    <property type="molecule type" value="Genomic_DNA"/>
</dbReference>
<dbReference type="InterPro" id="IPR056090">
    <property type="entry name" value="DUF7673"/>
</dbReference>
<dbReference type="Proteomes" id="UP000242418">
    <property type="component" value="Unassembled WGS sequence"/>
</dbReference>